<comment type="subcellular location">
    <subcellularLocation>
        <location evidence="1">Endomembrane system</location>
        <topology evidence="1">Multi-pass membrane protein</topology>
    </subcellularLocation>
</comment>
<dbReference type="STRING" id="101091.A0A1C7NH34"/>
<keyword evidence="7" id="KW-0436">Ligase</keyword>
<keyword evidence="8" id="KW-1185">Reference proteome</keyword>
<feature type="transmembrane region" description="Helical" evidence="5">
    <location>
        <begin position="339"/>
        <end position="358"/>
    </location>
</feature>
<evidence type="ECO:0000256" key="4">
    <source>
        <dbReference type="ARBA" id="ARBA00023136"/>
    </source>
</evidence>
<proteinExistence type="predicted"/>
<accession>A0A1C7NH34</accession>
<dbReference type="GO" id="GO:0016095">
    <property type="term" value="P:polyprenol catabolic process"/>
    <property type="evidence" value="ECO:0007669"/>
    <property type="project" value="TreeGrafter"/>
</dbReference>
<dbReference type="PANTHER" id="PTHR14624">
    <property type="entry name" value="DFG10 PROTEIN"/>
    <property type="match status" value="1"/>
</dbReference>
<dbReference type="Pfam" id="PF02544">
    <property type="entry name" value="Steroid_dh"/>
    <property type="match status" value="1"/>
</dbReference>
<dbReference type="PANTHER" id="PTHR14624:SF0">
    <property type="entry name" value="POLYPRENOL REDUCTASE"/>
    <property type="match status" value="1"/>
</dbReference>
<dbReference type="GO" id="GO:0006488">
    <property type="term" value="P:dolichol-linked oligosaccharide biosynthetic process"/>
    <property type="evidence" value="ECO:0007669"/>
    <property type="project" value="InterPro"/>
</dbReference>
<feature type="transmembrane region" description="Helical" evidence="5">
    <location>
        <begin position="181"/>
        <end position="199"/>
    </location>
</feature>
<dbReference type="PROSITE" id="PS50053">
    <property type="entry name" value="UBIQUITIN_2"/>
    <property type="match status" value="1"/>
</dbReference>
<reference evidence="7 8" key="1">
    <citation type="submission" date="2016-03" db="EMBL/GenBank/DDBJ databases">
        <title>Choanephora cucurbitarum.</title>
        <authorList>
            <person name="Min B."/>
            <person name="Park H."/>
            <person name="Park J.-H."/>
            <person name="Shin H.-D."/>
            <person name="Choi I.-G."/>
        </authorList>
    </citation>
    <scope>NUCLEOTIDE SEQUENCE [LARGE SCALE GENOMIC DNA]</scope>
    <source>
        <strain evidence="7 8">KUS-F28377</strain>
    </source>
</reference>
<evidence type="ECO:0000256" key="2">
    <source>
        <dbReference type="ARBA" id="ARBA00022692"/>
    </source>
</evidence>
<dbReference type="InterPro" id="IPR000626">
    <property type="entry name" value="Ubiquitin-like_dom"/>
</dbReference>
<evidence type="ECO:0000256" key="5">
    <source>
        <dbReference type="SAM" id="Phobius"/>
    </source>
</evidence>
<evidence type="ECO:0000313" key="7">
    <source>
        <dbReference type="EMBL" id="OBZ88407.1"/>
    </source>
</evidence>
<dbReference type="InterPro" id="IPR025390">
    <property type="entry name" value="Dsc3_C"/>
</dbReference>
<keyword evidence="2 5" id="KW-0812">Transmembrane</keyword>
<gene>
    <name evidence="7" type="primary">dsc3_1</name>
    <name evidence="7" type="ORF">A0J61_03543</name>
</gene>
<evidence type="ECO:0000256" key="1">
    <source>
        <dbReference type="ARBA" id="ARBA00004127"/>
    </source>
</evidence>
<dbReference type="SUPFAM" id="SSF54236">
    <property type="entry name" value="Ubiquitin-like"/>
    <property type="match status" value="1"/>
</dbReference>
<dbReference type="GO" id="GO:0003865">
    <property type="term" value="F:3-oxo-5-alpha-steroid 4-dehydrogenase activity"/>
    <property type="evidence" value="ECO:0007669"/>
    <property type="project" value="TreeGrafter"/>
</dbReference>
<evidence type="ECO:0000259" key="6">
    <source>
        <dbReference type="PROSITE" id="PS50053"/>
    </source>
</evidence>
<dbReference type="CDD" id="cd17039">
    <property type="entry name" value="Ubl_ubiquitin_like"/>
    <property type="match status" value="1"/>
</dbReference>
<dbReference type="InParanoid" id="A0A1C7NH34"/>
<name>A0A1C7NH34_9FUNG</name>
<evidence type="ECO:0000256" key="3">
    <source>
        <dbReference type="ARBA" id="ARBA00022989"/>
    </source>
</evidence>
<dbReference type="Pfam" id="PF00240">
    <property type="entry name" value="ubiquitin"/>
    <property type="match status" value="1"/>
</dbReference>
<sequence>MDSEEYYDSIDLHIRWSDRQDLILRVSTEDTIYIIKEKIRQSSSRTENKYIRLIYSGRVLEDRKTLREYGIGKMNRVDSKAKLEPPAPVYFHCSLSDYIPHTPSTQNNEPQMTPPTGFDRLRESGFTEEDIRNIRTQFHRLHGTSFDSVPTEEARNLEEQWMDNTGETLPDGTIQGTYKEMMWGLVLGFFLGIICLFWFRESVFSRRHQMGIVAGILINISFGVLHLPELRASVLAYGKLNLKNKDRPTTAWAHFLSSLQVPKHYFGHFYSVGLLTAILSFVELGLDQPGLARLLSSDHAHLSRRQCLMGLTIMTCHLIRRVYESYWIERPSPGATMHLSHYLVGLGFYGAMVLGTWLEGRWIDRWDPNADPFRLTDGLAVALFLYASVHQHRCHVILARLRQSQGEVYRIPRGDWFESIVAPHYFADILVYLSLCIVYRFQNAVMCCGLVWTIVNLSIVANETEGWYKTYFGTHYSLAFPQGRWKIIPGCY</sequence>
<dbReference type="Pfam" id="PF13373">
    <property type="entry name" value="Dsc3_C"/>
    <property type="match status" value="1"/>
</dbReference>
<dbReference type="InterPro" id="IPR039698">
    <property type="entry name" value="Dfg10/SRD5A3"/>
</dbReference>
<comment type="caution">
    <text evidence="7">The sequence shown here is derived from an EMBL/GenBank/DDBJ whole genome shotgun (WGS) entry which is preliminary data.</text>
</comment>
<feature type="transmembrane region" description="Helical" evidence="5">
    <location>
        <begin position="211"/>
        <end position="228"/>
    </location>
</feature>
<dbReference type="Proteomes" id="UP000093000">
    <property type="component" value="Unassembled WGS sequence"/>
</dbReference>
<dbReference type="EMBL" id="LUGH01000154">
    <property type="protein sequence ID" value="OBZ88407.1"/>
    <property type="molecule type" value="Genomic_DNA"/>
</dbReference>
<dbReference type="InterPro" id="IPR001104">
    <property type="entry name" value="3-oxo-5_a-steroid_4-DH_C"/>
</dbReference>
<feature type="domain" description="Ubiquitin-like" evidence="6">
    <location>
        <begin position="10"/>
        <end position="77"/>
    </location>
</feature>
<protein>
    <submittedName>
        <fullName evidence="7">DSC E3 ubiquitin ligase complex subunit 3</fullName>
    </submittedName>
</protein>
<keyword evidence="3 5" id="KW-1133">Transmembrane helix</keyword>
<dbReference type="GO" id="GO:0005783">
    <property type="term" value="C:endoplasmic reticulum"/>
    <property type="evidence" value="ECO:0007669"/>
    <property type="project" value="TreeGrafter"/>
</dbReference>
<dbReference type="GO" id="GO:0016874">
    <property type="term" value="F:ligase activity"/>
    <property type="evidence" value="ECO:0007669"/>
    <property type="project" value="UniProtKB-KW"/>
</dbReference>
<dbReference type="OrthoDB" id="541710at2759"/>
<dbReference type="SMART" id="SM00213">
    <property type="entry name" value="UBQ"/>
    <property type="match status" value="1"/>
</dbReference>
<keyword evidence="4 5" id="KW-0472">Membrane</keyword>
<dbReference type="Gene3D" id="3.10.20.90">
    <property type="entry name" value="Phosphatidylinositol 3-kinase Catalytic Subunit, Chain A, domain 1"/>
    <property type="match status" value="1"/>
</dbReference>
<dbReference type="AlphaFoldDB" id="A0A1C7NH34"/>
<organism evidence="7 8">
    <name type="scientific">Choanephora cucurbitarum</name>
    <dbReference type="NCBI Taxonomy" id="101091"/>
    <lineage>
        <taxon>Eukaryota</taxon>
        <taxon>Fungi</taxon>
        <taxon>Fungi incertae sedis</taxon>
        <taxon>Mucoromycota</taxon>
        <taxon>Mucoromycotina</taxon>
        <taxon>Mucoromycetes</taxon>
        <taxon>Mucorales</taxon>
        <taxon>Mucorineae</taxon>
        <taxon>Choanephoraceae</taxon>
        <taxon>Choanephoroideae</taxon>
        <taxon>Choanephora</taxon>
    </lineage>
</organism>
<evidence type="ECO:0000313" key="8">
    <source>
        <dbReference type="Proteomes" id="UP000093000"/>
    </source>
</evidence>
<feature type="transmembrane region" description="Helical" evidence="5">
    <location>
        <begin position="265"/>
        <end position="286"/>
    </location>
</feature>
<dbReference type="InterPro" id="IPR029071">
    <property type="entry name" value="Ubiquitin-like_domsf"/>
</dbReference>
<dbReference type="PROSITE" id="PS50244">
    <property type="entry name" value="S5A_REDUCTASE"/>
    <property type="match status" value="1"/>
</dbReference>